<accession>N2AN54</accession>
<reference evidence="4 5" key="1">
    <citation type="journal article" date="2014" name="Genome Announc.">
        <title>Draft genome sequences of the altered schaedler flora, a defined bacterial community from gnotobiotic mice.</title>
        <authorList>
            <person name="Wannemuehler M.J."/>
            <person name="Overstreet A.M."/>
            <person name="Ward D.V."/>
            <person name="Phillips G.J."/>
        </authorList>
    </citation>
    <scope>NUCLEOTIDE SEQUENCE [LARGE SCALE GENOMIC DNA]</scope>
    <source>
        <strain evidence="4 5">ASF492</strain>
    </source>
</reference>
<dbReference type="EMBL" id="AQFT01000069">
    <property type="protein sequence ID" value="EMZ27485.1"/>
    <property type="molecule type" value="Genomic_DNA"/>
</dbReference>
<dbReference type="PANTHER" id="PTHR43727:SF2">
    <property type="entry name" value="GROUP IV DECARBOXYLASE"/>
    <property type="match status" value="1"/>
</dbReference>
<dbReference type="SUPFAM" id="SSF50621">
    <property type="entry name" value="Alanine racemase C-terminal domain-like"/>
    <property type="match status" value="1"/>
</dbReference>
<comment type="cofactor">
    <cofactor evidence="1">
        <name>pyridoxal 5'-phosphate</name>
        <dbReference type="ChEBI" id="CHEBI:597326"/>
    </cofactor>
</comment>
<organism evidence="4 5">
    <name type="scientific">Eubacterium plexicaudatum ASF492</name>
    <dbReference type="NCBI Taxonomy" id="1235802"/>
    <lineage>
        <taxon>Bacteria</taxon>
        <taxon>Bacillati</taxon>
        <taxon>Bacillota</taxon>
        <taxon>Clostridia</taxon>
        <taxon>Eubacteriales</taxon>
        <taxon>Eubacteriaceae</taxon>
        <taxon>Eubacterium</taxon>
    </lineage>
</organism>
<dbReference type="Proteomes" id="UP000012589">
    <property type="component" value="Unassembled WGS sequence"/>
</dbReference>
<evidence type="ECO:0000256" key="2">
    <source>
        <dbReference type="ARBA" id="ARBA00022898"/>
    </source>
</evidence>
<dbReference type="GO" id="GO:0009089">
    <property type="term" value="P:lysine biosynthetic process via diaminopimelate"/>
    <property type="evidence" value="ECO:0007669"/>
    <property type="project" value="TreeGrafter"/>
</dbReference>
<name>N2AN54_9FIRM</name>
<dbReference type="eggNOG" id="COG0019">
    <property type="taxonomic scope" value="Bacteria"/>
</dbReference>
<dbReference type="GO" id="GO:0008836">
    <property type="term" value="F:diaminopimelate decarboxylase activity"/>
    <property type="evidence" value="ECO:0007669"/>
    <property type="project" value="TreeGrafter"/>
</dbReference>
<dbReference type="Pfam" id="PF00278">
    <property type="entry name" value="Orn_DAP_Arg_deC"/>
    <property type="match status" value="1"/>
</dbReference>
<dbReference type="HOGENOM" id="CLU_2259569_0_0_9"/>
<evidence type="ECO:0000259" key="3">
    <source>
        <dbReference type="Pfam" id="PF00278"/>
    </source>
</evidence>
<proteinExistence type="predicted"/>
<dbReference type="InterPro" id="IPR009006">
    <property type="entry name" value="Ala_racemase/Decarboxylase_C"/>
</dbReference>
<keyword evidence="2" id="KW-0663">Pyridoxal phosphate</keyword>
<dbReference type="InterPro" id="IPR022643">
    <property type="entry name" value="De-COase2_C"/>
</dbReference>
<dbReference type="PANTHER" id="PTHR43727">
    <property type="entry name" value="DIAMINOPIMELATE DECARBOXYLASE"/>
    <property type="match status" value="1"/>
</dbReference>
<comment type="caution">
    <text evidence="4">The sequence shown here is derived from an EMBL/GenBank/DDBJ whole genome shotgun (WGS) entry which is preliminary data.</text>
</comment>
<sequence length="103" mass="11805">MTGPYGCLVTKAIHKKHTYKEYIGVDACAANLMRPAMYSAYHYITVMGKEHALCDHKYDIVGSLCENNDKFAVDRMLSEIEKKDYFATFDCFDILKNMNYNGV</sequence>
<gene>
    <name evidence="4" type="ORF">C823_02314</name>
</gene>
<evidence type="ECO:0000256" key="1">
    <source>
        <dbReference type="ARBA" id="ARBA00001933"/>
    </source>
</evidence>
<feature type="domain" description="Orn/DAP/Arg decarboxylase 2 C-terminal" evidence="3">
    <location>
        <begin position="5"/>
        <end position="90"/>
    </location>
</feature>
<evidence type="ECO:0000313" key="5">
    <source>
        <dbReference type="Proteomes" id="UP000012589"/>
    </source>
</evidence>
<keyword evidence="5" id="KW-1185">Reference proteome</keyword>
<dbReference type="Gene3D" id="2.40.37.10">
    <property type="entry name" value="Lyase, Ornithine Decarboxylase, Chain A, domain 1"/>
    <property type="match status" value="1"/>
</dbReference>
<protein>
    <submittedName>
        <fullName evidence="4">Diaminopimelate decarboxylase</fullName>
    </submittedName>
</protein>
<dbReference type="STRING" id="1235802.C823_02314"/>
<evidence type="ECO:0000313" key="4">
    <source>
        <dbReference type="EMBL" id="EMZ27485.1"/>
    </source>
</evidence>
<dbReference type="PATRIC" id="fig|1235802.3.peg.2451"/>
<dbReference type="AlphaFoldDB" id="N2AN54"/>